<sequence>MSSADQVIILYSPALSVFPESLSSSSRPEISFNGVLNTPVTAEDLVPLGMGKVQAKLPHLDPRLADPAVYQVLKELLSDYTTKQFLELQMSIHLHKLLGSILE</sequence>
<dbReference type="Proteomes" id="UP001154282">
    <property type="component" value="Unassembled WGS sequence"/>
</dbReference>
<gene>
    <name evidence="1" type="ORF">LITE_LOCUS16417</name>
    <name evidence="2" type="ORF">LITE_LOCUS17150</name>
</gene>
<evidence type="ECO:0000313" key="3">
    <source>
        <dbReference type="Proteomes" id="UP001154282"/>
    </source>
</evidence>
<dbReference type="AlphaFoldDB" id="A0AAV0K3V0"/>
<evidence type="ECO:0000313" key="2">
    <source>
        <dbReference type="EMBL" id="CAI0416949.1"/>
    </source>
</evidence>
<evidence type="ECO:0000313" key="1">
    <source>
        <dbReference type="EMBL" id="CAI0414804.1"/>
    </source>
</evidence>
<accession>A0AAV0K3V0</accession>
<proteinExistence type="predicted"/>
<protein>
    <submittedName>
        <fullName evidence="2">Uncharacterized protein</fullName>
    </submittedName>
</protein>
<keyword evidence="3" id="KW-1185">Reference proteome</keyword>
<organism evidence="2 3">
    <name type="scientific">Linum tenue</name>
    <dbReference type="NCBI Taxonomy" id="586396"/>
    <lineage>
        <taxon>Eukaryota</taxon>
        <taxon>Viridiplantae</taxon>
        <taxon>Streptophyta</taxon>
        <taxon>Embryophyta</taxon>
        <taxon>Tracheophyta</taxon>
        <taxon>Spermatophyta</taxon>
        <taxon>Magnoliopsida</taxon>
        <taxon>eudicotyledons</taxon>
        <taxon>Gunneridae</taxon>
        <taxon>Pentapetalae</taxon>
        <taxon>rosids</taxon>
        <taxon>fabids</taxon>
        <taxon>Malpighiales</taxon>
        <taxon>Linaceae</taxon>
        <taxon>Linum</taxon>
    </lineage>
</organism>
<dbReference type="EMBL" id="CAMGYJ010000005">
    <property type="protein sequence ID" value="CAI0414804.1"/>
    <property type="molecule type" value="Genomic_DNA"/>
</dbReference>
<dbReference type="EMBL" id="CAMGYJ010000005">
    <property type="protein sequence ID" value="CAI0416949.1"/>
    <property type="molecule type" value="Genomic_DNA"/>
</dbReference>
<comment type="caution">
    <text evidence="2">The sequence shown here is derived from an EMBL/GenBank/DDBJ whole genome shotgun (WGS) entry which is preliminary data.</text>
</comment>
<name>A0AAV0K3V0_9ROSI</name>
<reference evidence="2" key="1">
    <citation type="submission" date="2022-08" db="EMBL/GenBank/DDBJ databases">
        <authorList>
            <person name="Gutierrez-Valencia J."/>
        </authorList>
    </citation>
    <scope>NUCLEOTIDE SEQUENCE</scope>
</reference>